<sequence>MWINRVIQFTKKRHTNATQLLGEGTDYKVIQSRLGHSDISTTLNIYFHATMEMQKSASKKISSLLSQNKKNIQWKNNGSFSFHHFQSSYFTDARYAIIRVL</sequence>
<dbReference type="Proteomes" id="UP000265930">
    <property type="component" value="Unassembled WGS sequence"/>
</dbReference>
<keyword evidence="1" id="KW-0233">DNA recombination</keyword>
<proteinExistence type="predicted"/>
<accession>A0A399IP37</accession>
<dbReference type="SUPFAM" id="SSF56349">
    <property type="entry name" value="DNA breaking-rejoining enzymes"/>
    <property type="match status" value="1"/>
</dbReference>
<gene>
    <name evidence="3" type="ORF">D2A34_05800</name>
</gene>
<dbReference type="PROSITE" id="PS51898">
    <property type="entry name" value="TYR_RECOMBINASE"/>
    <property type="match status" value="1"/>
</dbReference>
<organism evidence="3 4">
    <name type="scientific">Clostridium chromiireducens</name>
    <dbReference type="NCBI Taxonomy" id="225345"/>
    <lineage>
        <taxon>Bacteria</taxon>
        <taxon>Bacillati</taxon>
        <taxon>Bacillota</taxon>
        <taxon>Clostridia</taxon>
        <taxon>Eubacteriales</taxon>
        <taxon>Clostridiaceae</taxon>
        <taxon>Clostridium</taxon>
    </lineage>
</organism>
<feature type="domain" description="Tyr recombinase" evidence="2">
    <location>
        <begin position="1"/>
        <end position="59"/>
    </location>
</feature>
<evidence type="ECO:0000313" key="3">
    <source>
        <dbReference type="EMBL" id="RII34731.1"/>
    </source>
</evidence>
<evidence type="ECO:0000313" key="4">
    <source>
        <dbReference type="Proteomes" id="UP000265930"/>
    </source>
</evidence>
<dbReference type="AlphaFoldDB" id="A0A399IP37"/>
<evidence type="ECO:0000259" key="2">
    <source>
        <dbReference type="PROSITE" id="PS51898"/>
    </source>
</evidence>
<dbReference type="Pfam" id="PF00589">
    <property type="entry name" value="Phage_integrase"/>
    <property type="match status" value="1"/>
</dbReference>
<dbReference type="EMBL" id="QXDJ01000002">
    <property type="protein sequence ID" value="RII34731.1"/>
    <property type="molecule type" value="Genomic_DNA"/>
</dbReference>
<dbReference type="Gene3D" id="1.10.443.10">
    <property type="entry name" value="Intergrase catalytic core"/>
    <property type="match status" value="1"/>
</dbReference>
<dbReference type="InterPro" id="IPR011010">
    <property type="entry name" value="DNA_brk_join_enz"/>
</dbReference>
<dbReference type="GO" id="GO:0006310">
    <property type="term" value="P:DNA recombination"/>
    <property type="evidence" value="ECO:0007669"/>
    <property type="project" value="UniProtKB-KW"/>
</dbReference>
<name>A0A399IP37_9CLOT</name>
<comment type="caution">
    <text evidence="3">The sequence shown here is derived from an EMBL/GenBank/DDBJ whole genome shotgun (WGS) entry which is preliminary data.</text>
</comment>
<dbReference type="GO" id="GO:0015074">
    <property type="term" value="P:DNA integration"/>
    <property type="evidence" value="ECO:0007669"/>
    <property type="project" value="InterPro"/>
</dbReference>
<dbReference type="InterPro" id="IPR002104">
    <property type="entry name" value="Integrase_catalytic"/>
</dbReference>
<dbReference type="GO" id="GO:0003677">
    <property type="term" value="F:DNA binding"/>
    <property type="evidence" value="ECO:0007669"/>
    <property type="project" value="InterPro"/>
</dbReference>
<reference evidence="3 4" key="1">
    <citation type="submission" date="2018-08" db="EMBL/GenBank/DDBJ databases">
        <title>Genome of Clostridium chromiireducens C1, DSM12136.</title>
        <authorList>
            <person name="Xing M."/>
            <person name="Wei Y."/>
            <person name="Ang E.L."/>
            <person name="Zhao H."/>
            <person name="Zhang Y."/>
        </authorList>
    </citation>
    <scope>NUCLEOTIDE SEQUENCE [LARGE SCALE GENOMIC DNA]</scope>
    <source>
        <strain evidence="3 4">C1</strain>
    </source>
</reference>
<protein>
    <recommendedName>
        <fullName evidence="2">Tyr recombinase domain-containing protein</fullName>
    </recommendedName>
</protein>
<dbReference type="OrthoDB" id="9785687at2"/>
<evidence type="ECO:0000256" key="1">
    <source>
        <dbReference type="ARBA" id="ARBA00023172"/>
    </source>
</evidence>
<dbReference type="InterPro" id="IPR013762">
    <property type="entry name" value="Integrase-like_cat_sf"/>
</dbReference>